<evidence type="ECO:0000259" key="7">
    <source>
        <dbReference type="PROSITE" id="PS52029"/>
    </source>
</evidence>
<dbReference type="Pfam" id="PF03734">
    <property type="entry name" value="YkuD"/>
    <property type="match status" value="1"/>
</dbReference>
<proteinExistence type="predicted"/>
<reference evidence="8 9" key="1">
    <citation type="submission" date="2015-07" db="EMBL/GenBank/DDBJ databases">
        <title>Genome sequence of Levilinea saccharolytica DSM 16555.</title>
        <authorList>
            <person name="Hemp J."/>
            <person name="Ward L.M."/>
            <person name="Pace L.A."/>
            <person name="Fischer W.W."/>
        </authorList>
    </citation>
    <scope>NUCLEOTIDE SEQUENCE [LARGE SCALE GENOMIC DNA]</scope>
    <source>
        <strain evidence="8 9">KIBI-1</strain>
    </source>
</reference>
<dbReference type="AlphaFoldDB" id="A0A0N8GQY8"/>
<dbReference type="InterPro" id="IPR005490">
    <property type="entry name" value="LD_TPept_cat_dom"/>
</dbReference>
<dbReference type="UniPathway" id="UPA00219"/>
<dbReference type="InterPro" id="IPR050979">
    <property type="entry name" value="LD-transpeptidase"/>
</dbReference>
<dbReference type="Gene3D" id="2.40.440.10">
    <property type="entry name" value="L,D-transpeptidase catalytic domain-like"/>
    <property type="match status" value="1"/>
</dbReference>
<dbReference type="SUPFAM" id="SSF141523">
    <property type="entry name" value="L,D-transpeptidase catalytic domain-like"/>
    <property type="match status" value="1"/>
</dbReference>
<evidence type="ECO:0000256" key="3">
    <source>
        <dbReference type="ARBA" id="ARBA00022960"/>
    </source>
</evidence>
<evidence type="ECO:0000256" key="4">
    <source>
        <dbReference type="ARBA" id="ARBA00022984"/>
    </source>
</evidence>
<feature type="active site" description="Proton donor/acceptor" evidence="6">
    <location>
        <position position="283"/>
    </location>
</feature>
<protein>
    <recommendedName>
        <fullName evidence="7">L,D-TPase catalytic domain-containing protein</fullName>
    </recommendedName>
</protein>
<keyword evidence="9" id="KW-1185">Reference proteome</keyword>
<name>A0A0N8GQY8_9CHLR</name>
<dbReference type="InterPro" id="IPR038063">
    <property type="entry name" value="Transpep_catalytic_dom"/>
</dbReference>
<dbReference type="GO" id="GO:0071972">
    <property type="term" value="F:peptidoglycan L,D-transpeptidase activity"/>
    <property type="evidence" value="ECO:0007669"/>
    <property type="project" value="TreeGrafter"/>
</dbReference>
<dbReference type="GO" id="GO:0071555">
    <property type="term" value="P:cell wall organization"/>
    <property type="evidence" value="ECO:0007669"/>
    <property type="project" value="UniProtKB-UniRule"/>
</dbReference>
<evidence type="ECO:0000313" key="9">
    <source>
        <dbReference type="Proteomes" id="UP000050501"/>
    </source>
</evidence>
<dbReference type="PROSITE" id="PS52029">
    <property type="entry name" value="LD_TPASE"/>
    <property type="match status" value="1"/>
</dbReference>
<dbReference type="EMBL" id="LGCM01000027">
    <property type="protein sequence ID" value="KPL85018.1"/>
    <property type="molecule type" value="Genomic_DNA"/>
</dbReference>
<keyword evidence="5 6" id="KW-0961">Cell wall biogenesis/degradation</keyword>
<accession>A0A0N8GQY8</accession>
<organism evidence="8 9">
    <name type="scientific">Levilinea saccharolytica</name>
    <dbReference type="NCBI Taxonomy" id="229921"/>
    <lineage>
        <taxon>Bacteria</taxon>
        <taxon>Bacillati</taxon>
        <taxon>Chloroflexota</taxon>
        <taxon>Anaerolineae</taxon>
        <taxon>Anaerolineales</taxon>
        <taxon>Anaerolineaceae</taxon>
        <taxon>Levilinea</taxon>
    </lineage>
</organism>
<evidence type="ECO:0000313" key="8">
    <source>
        <dbReference type="EMBL" id="KPL85018.1"/>
    </source>
</evidence>
<evidence type="ECO:0000256" key="5">
    <source>
        <dbReference type="ARBA" id="ARBA00023316"/>
    </source>
</evidence>
<comment type="caution">
    <text evidence="8">The sequence shown here is derived from an EMBL/GenBank/DDBJ whole genome shotgun (WGS) entry which is preliminary data.</text>
</comment>
<comment type="pathway">
    <text evidence="1 6">Cell wall biogenesis; peptidoglycan biosynthesis.</text>
</comment>
<dbReference type="GO" id="GO:0016740">
    <property type="term" value="F:transferase activity"/>
    <property type="evidence" value="ECO:0007669"/>
    <property type="project" value="UniProtKB-KW"/>
</dbReference>
<dbReference type="GO" id="GO:0018104">
    <property type="term" value="P:peptidoglycan-protein cross-linking"/>
    <property type="evidence" value="ECO:0007669"/>
    <property type="project" value="TreeGrafter"/>
</dbReference>
<gene>
    <name evidence="8" type="ORF">ADN01_06490</name>
</gene>
<keyword evidence="2" id="KW-0808">Transferase</keyword>
<dbReference type="GO" id="GO:0008360">
    <property type="term" value="P:regulation of cell shape"/>
    <property type="evidence" value="ECO:0007669"/>
    <property type="project" value="UniProtKB-UniRule"/>
</dbReference>
<feature type="domain" description="L,D-TPase catalytic" evidence="7">
    <location>
        <begin position="196"/>
        <end position="339"/>
    </location>
</feature>
<evidence type="ECO:0000256" key="2">
    <source>
        <dbReference type="ARBA" id="ARBA00022679"/>
    </source>
</evidence>
<evidence type="ECO:0000256" key="6">
    <source>
        <dbReference type="PROSITE-ProRule" id="PRU01373"/>
    </source>
</evidence>
<dbReference type="STRING" id="229921.ADN01_06490"/>
<dbReference type="PANTHER" id="PTHR30582:SF2">
    <property type="entry name" value="L,D-TRANSPEPTIDASE YCIB-RELATED"/>
    <property type="match status" value="1"/>
</dbReference>
<evidence type="ECO:0000256" key="1">
    <source>
        <dbReference type="ARBA" id="ARBA00004752"/>
    </source>
</evidence>
<keyword evidence="3 6" id="KW-0133">Cell shape</keyword>
<dbReference type="GO" id="GO:0005576">
    <property type="term" value="C:extracellular region"/>
    <property type="evidence" value="ECO:0007669"/>
    <property type="project" value="TreeGrafter"/>
</dbReference>
<sequence>MLAAQPWLKWTQQAAEWPDAERLGRNCTGGWINLRTRPHPEAPIVEKLYEDSVVVWLREVIGEAPGGVFSKRWVETPNGYLYAPSVQPVWNRPNQPVFDLPTSNLGKGMWAEVTVPYVDIYLKSPPNSPWLQSVERPRLYYSQILWIDDVRKNDQGQVLYHVTERYGLDSFWCAAEAFRPLTVEEVEPINPDVENKLVVVDLNHQILSCYEDNREVFFCRISSGGKFNAAGEAVNTWATPLGDHLIWRKAISFHMQGGSTESGWDTLGVPWTTLFVGEGVAIHSTFWHNDFGTPRSHGCVNCLPEDSKWVFRWTAPQIGWDPGDITIQWPQPSTVVRVIEA</sequence>
<dbReference type="Proteomes" id="UP000050501">
    <property type="component" value="Unassembled WGS sequence"/>
</dbReference>
<dbReference type="CDD" id="cd16913">
    <property type="entry name" value="YkuD_like"/>
    <property type="match status" value="1"/>
</dbReference>
<dbReference type="PANTHER" id="PTHR30582">
    <property type="entry name" value="L,D-TRANSPEPTIDASE"/>
    <property type="match status" value="1"/>
</dbReference>
<keyword evidence="4 6" id="KW-0573">Peptidoglycan synthesis</keyword>
<feature type="active site" description="Nucleophile" evidence="6">
    <location>
        <position position="299"/>
    </location>
</feature>